<gene>
    <name evidence="2" type="ORF">JVT61DRAFT_7357</name>
</gene>
<dbReference type="SUPFAM" id="SSF82171">
    <property type="entry name" value="DPP6 N-terminal domain-like"/>
    <property type="match status" value="1"/>
</dbReference>
<dbReference type="InterPro" id="IPR001375">
    <property type="entry name" value="Peptidase_S9_cat"/>
</dbReference>
<keyword evidence="2" id="KW-0378">Hydrolase</keyword>
<evidence type="ECO:0000313" key="2">
    <source>
        <dbReference type="EMBL" id="KAG6372611.1"/>
    </source>
</evidence>
<reference evidence="2" key="1">
    <citation type="submission" date="2021-03" db="EMBL/GenBank/DDBJ databases">
        <title>Evolutionary innovations through gain and loss of genes in the ectomycorrhizal Boletales.</title>
        <authorList>
            <person name="Wu G."/>
            <person name="Miyauchi S."/>
            <person name="Morin E."/>
            <person name="Yang Z.-L."/>
            <person name="Xu J."/>
            <person name="Martin F.M."/>
        </authorList>
    </citation>
    <scope>NUCLEOTIDE SEQUENCE</scope>
    <source>
        <strain evidence="2">BR01</strain>
    </source>
</reference>
<accession>A0A8I2YIC8</accession>
<dbReference type="AlphaFoldDB" id="A0A8I2YIC8"/>
<dbReference type="InterPro" id="IPR050585">
    <property type="entry name" value="Xaa-Pro_dipeptidyl-ppase/CocE"/>
</dbReference>
<feature type="domain" description="Peptidase S9 prolyl oligopeptidase catalytic" evidence="1">
    <location>
        <begin position="516"/>
        <end position="745"/>
    </location>
</feature>
<evidence type="ECO:0000259" key="1">
    <source>
        <dbReference type="Pfam" id="PF00326"/>
    </source>
</evidence>
<proteinExistence type="predicted"/>
<dbReference type="InterPro" id="IPR011042">
    <property type="entry name" value="6-blade_b-propeller_TolB-like"/>
</dbReference>
<keyword evidence="3" id="KW-1185">Reference proteome</keyword>
<dbReference type="PANTHER" id="PTHR43056">
    <property type="entry name" value="PEPTIDASE S9 PROLYL OLIGOPEPTIDASE"/>
    <property type="match status" value="1"/>
</dbReference>
<dbReference type="Gene3D" id="2.120.10.30">
    <property type="entry name" value="TolB, C-terminal domain"/>
    <property type="match status" value="1"/>
</dbReference>
<sequence>MKTLDWKPTALSRFIERCVRLPRSLTFSDLTPPTHWAKAKVAPYGTWDSPISSASAVAETIVISYVFVDRITHQVYHIEQRPAERGRSVIVHSRSSANLFERGSSWNARSAVHEYGGGAAVAHDGIIYFSHVDDGRLYKFSVAVQDHVNVRAELPTPVTPIDDRKRYASPTPHPTQQHVLVAILEDHTHDTPSMVINSLVCIDTLTSAVYPLITGADFYAAPTFSPDGTKLAWQAWNHPHMPWVGTTIWVADITFPSPSTGPPMQAMDHIRVTTSVAPQPPHPGSGVSYVSWLDDDRLLFLAETSGWRNPWVYRLSLRNANSAMKAPILEDFASVYKSLGASYYAPLNFSGPDHDRSSQGSRNGTKEMLFVAYRGGRSVLYVVDLAHQGRGEAIELECPFVDVSYVRAIGRPTEKDSAQVVFIASSTDSPSMVTFCSISRLQTGYHASFSSAKAPVEVLSMCLSLPRPMTLTDSDGEPLHIVYYAPSNPAFVAPYGESPPCVVNVHGGPTLVALQSLDWMKQWYTSRGWAWLDVNYRGSSLYGRQYTDHLDGRWGVLDVLDCVRAAHVLSSPPYSLVDPARCVIRGLSAGGYTVLSYAAGSYRPGNAPSPVQTDTAFSFRAGASHFGIADLTALARASHKFESHYVFKLLGGRPDEPKMADVYRRRSPVFHADSITMPLLMLQGLADRVVPPEQSQAMVDAIVSHGGSDRVKYKTYEGEGHGFSRADTNRSALEEEATWFAQWLGIKIRL</sequence>
<protein>
    <submittedName>
        <fullName evidence="2">Alpha/Beta hydrolase protein</fullName>
    </submittedName>
</protein>
<evidence type="ECO:0000313" key="3">
    <source>
        <dbReference type="Proteomes" id="UP000683000"/>
    </source>
</evidence>
<dbReference type="Gene3D" id="3.40.50.1820">
    <property type="entry name" value="alpha/beta hydrolase"/>
    <property type="match status" value="1"/>
</dbReference>
<dbReference type="EMBL" id="JAGFBS010000026">
    <property type="protein sequence ID" value="KAG6372611.1"/>
    <property type="molecule type" value="Genomic_DNA"/>
</dbReference>
<dbReference type="InterPro" id="IPR029058">
    <property type="entry name" value="AB_hydrolase_fold"/>
</dbReference>
<dbReference type="Pfam" id="PF00326">
    <property type="entry name" value="Peptidase_S9"/>
    <property type="match status" value="1"/>
</dbReference>
<dbReference type="OrthoDB" id="43744at2759"/>
<comment type="caution">
    <text evidence="2">The sequence shown here is derived from an EMBL/GenBank/DDBJ whole genome shotgun (WGS) entry which is preliminary data.</text>
</comment>
<dbReference type="Proteomes" id="UP000683000">
    <property type="component" value="Unassembled WGS sequence"/>
</dbReference>
<name>A0A8I2YIC8_9AGAM</name>
<dbReference type="GO" id="GO:0008236">
    <property type="term" value="F:serine-type peptidase activity"/>
    <property type="evidence" value="ECO:0007669"/>
    <property type="project" value="InterPro"/>
</dbReference>
<dbReference type="GO" id="GO:0006508">
    <property type="term" value="P:proteolysis"/>
    <property type="evidence" value="ECO:0007669"/>
    <property type="project" value="InterPro"/>
</dbReference>
<organism evidence="2 3">
    <name type="scientific">Boletus reticuloceps</name>
    <dbReference type="NCBI Taxonomy" id="495285"/>
    <lineage>
        <taxon>Eukaryota</taxon>
        <taxon>Fungi</taxon>
        <taxon>Dikarya</taxon>
        <taxon>Basidiomycota</taxon>
        <taxon>Agaricomycotina</taxon>
        <taxon>Agaricomycetes</taxon>
        <taxon>Agaricomycetidae</taxon>
        <taxon>Boletales</taxon>
        <taxon>Boletineae</taxon>
        <taxon>Boletaceae</taxon>
        <taxon>Boletoideae</taxon>
        <taxon>Boletus</taxon>
    </lineage>
</organism>
<dbReference type="SUPFAM" id="SSF53474">
    <property type="entry name" value="alpha/beta-Hydrolases"/>
    <property type="match status" value="1"/>
</dbReference>
<dbReference type="PANTHER" id="PTHR43056:SF5">
    <property type="entry name" value="PEPTIDASE S9 PROLYL OLIGOPEPTIDASE CATALYTIC DOMAIN-CONTAINING PROTEIN"/>
    <property type="match status" value="1"/>
</dbReference>